<dbReference type="EMBL" id="WWBZ02000062">
    <property type="protein sequence ID" value="KAF4302949.1"/>
    <property type="molecule type" value="Genomic_DNA"/>
</dbReference>
<proteinExistence type="predicted"/>
<evidence type="ECO:0000313" key="2">
    <source>
        <dbReference type="Proteomes" id="UP000572817"/>
    </source>
</evidence>
<reference evidence="1" key="1">
    <citation type="submission" date="2020-04" db="EMBL/GenBank/DDBJ databases">
        <title>Genome Assembly and Annotation of Botryosphaeria dothidea sdau 11-99, a Latent Pathogen of Apple Fruit Ring Rot in China.</title>
        <authorList>
            <person name="Yu C."/>
            <person name="Diao Y."/>
            <person name="Lu Q."/>
            <person name="Zhao J."/>
            <person name="Cui S."/>
            <person name="Peng C."/>
            <person name="He B."/>
            <person name="Liu H."/>
        </authorList>
    </citation>
    <scope>NUCLEOTIDE SEQUENCE [LARGE SCALE GENOMIC DNA]</scope>
    <source>
        <strain evidence="1">Sdau11-99</strain>
    </source>
</reference>
<sequence>MTRLTDLSNELFELILSLLHDSVKFSTDEGDMIQQRESTNAAFRSLALTCRSLVQIAIEHLYRTISFRVFYGSPEVDLFCRTLREVDQEKSSQLKSYVRVAVFWRYWNDDWTLTPKYAELINALSNVRELQLRTCICNMRSNIAKLDFLNPTSFPRLQRLYLNCTVSVDEVARFVSSTPVETLRVTHVEERWRYPQRPSERQSLLQTLQIDHELSESLMDQLLASIGGYKRLITWTRDTPTGYMSPVQELSRREFVDSLNPAKEVLEELELRYNNLIEWDRGDMSGMNLREFSTLKTLKVNSRCLFTERFVEEKWDISGWLPRSLEHLEVCPNFTFRG</sequence>
<protein>
    <submittedName>
        <fullName evidence="1">Uncharacterized protein</fullName>
    </submittedName>
</protein>
<comment type="caution">
    <text evidence="1">The sequence shown here is derived from an EMBL/GenBank/DDBJ whole genome shotgun (WGS) entry which is preliminary data.</text>
</comment>
<gene>
    <name evidence="1" type="ORF">GTA08_BOTSDO08876</name>
</gene>
<dbReference type="OrthoDB" id="3792203at2759"/>
<dbReference type="AlphaFoldDB" id="A0A8H4MXS7"/>
<name>A0A8H4MXS7_9PEZI</name>
<dbReference type="Proteomes" id="UP000572817">
    <property type="component" value="Unassembled WGS sequence"/>
</dbReference>
<accession>A0A8H4MXS7</accession>
<keyword evidence="2" id="KW-1185">Reference proteome</keyword>
<evidence type="ECO:0000313" key="1">
    <source>
        <dbReference type="EMBL" id="KAF4302949.1"/>
    </source>
</evidence>
<organism evidence="1 2">
    <name type="scientific">Botryosphaeria dothidea</name>
    <dbReference type="NCBI Taxonomy" id="55169"/>
    <lineage>
        <taxon>Eukaryota</taxon>
        <taxon>Fungi</taxon>
        <taxon>Dikarya</taxon>
        <taxon>Ascomycota</taxon>
        <taxon>Pezizomycotina</taxon>
        <taxon>Dothideomycetes</taxon>
        <taxon>Dothideomycetes incertae sedis</taxon>
        <taxon>Botryosphaeriales</taxon>
        <taxon>Botryosphaeriaceae</taxon>
        <taxon>Botryosphaeria</taxon>
    </lineage>
</organism>